<sequence length="296" mass="33635">RRAGWNTFVHFLADATYSSLRTAIISLTPDDSKCRLYCKGRACRYCNTYLGKSAIPRLYSTWITDDILAMARPQPVHFENDEIIHSLKRKKIRAVFNLQEFGEHPSCGSGNLDGGFSYDPERLMRNDIFYYNFPLPDFEACTPARLVDIVTVMIYELTRGKVAVHCHAGHGRTGMVIAACLMLVRGMTPREAVDVVRQKRPGSVQSSDQVQALHSLRVLLINSASVLPTSPFRTISEYIEFTGRVLPRMDMRRYGKVPKVRFHEYQLSCISESELLFLILQVPMKLASDGKPLQLR</sequence>
<dbReference type="InterPro" id="IPR003595">
    <property type="entry name" value="Tyr_Pase_cat"/>
</dbReference>
<dbReference type="InterPro" id="IPR000387">
    <property type="entry name" value="Tyr_Pase_dom"/>
</dbReference>
<dbReference type="EMBL" id="UZAF01016966">
    <property type="protein sequence ID" value="VDO36239.1"/>
    <property type="molecule type" value="Genomic_DNA"/>
</dbReference>
<dbReference type="OMA" id="WINDSKH"/>
<proteinExistence type="predicted"/>
<evidence type="ECO:0000313" key="5">
    <source>
        <dbReference type="EMBL" id="VDO36239.1"/>
    </source>
</evidence>
<dbReference type="InterPro" id="IPR000340">
    <property type="entry name" value="Dual-sp_phosphatase_cat-dom"/>
</dbReference>
<dbReference type="SUPFAM" id="SSF52799">
    <property type="entry name" value="(Phosphotyrosine protein) phosphatases II"/>
    <property type="match status" value="1"/>
</dbReference>
<dbReference type="STRING" id="6290.A0A0N4WEA8"/>
<dbReference type="AlphaFoldDB" id="A0A0N4WEA8"/>
<evidence type="ECO:0000259" key="3">
    <source>
        <dbReference type="PROSITE" id="PS50054"/>
    </source>
</evidence>
<dbReference type="GO" id="GO:0004721">
    <property type="term" value="F:phosphoprotein phosphatase activity"/>
    <property type="evidence" value="ECO:0007669"/>
    <property type="project" value="UniProtKB-KW"/>
</dbReference>
<dbReference type="Pfam" id="PF00782">
    <property type="entry name" value="DSPc"/>
    <property type="match status" value="1"/>
</dbReference>
<feature type="domain" description="Tyrosine-protein phosphatase" evidence="3">
    <location>
        <begin position="58"/>
        <end position="222"/>
    </location>
</feature>
<organism evidence="7">
    <name type="scientific">Haemonchus placei</name>
    <name type="common">Barber's pole worm</name>
    <dbReference type="NCBI Taxonomy" id="6290"/>
    <lineage>
        <taxon>Eukaryota</taxon>
        <taxon>Metazoa</taxon>
        <taxon>Ecdysozoa</taxon>
        <taxon>Nematoda</taxon>
        <taxon>Chromadorea</taxon>
        <taxon>Rhabditida</taxon>
        <taxon>Rhabditina</taxon>
        <taxon>Rhabditomorpha</taxon>
        <taxon>Strongyloidea</taxon>
        <taxon>Trichostrongylidae</taxon>
        <taxon>Haemonchus</taxon>
    </lineage>
</organism>
<evidence type="ECO:0000256" key="1">
    <source>
        <dbReference type="ARBA" id="ARBA00022801"/>
    </source>
</evidence>
<reference evidence="5 6" key="2">
    <citation type="submission" date="2018-11" db="EMBL/GenBank/DDBJ databases">
        <authorList>
            <consortium name="Pathogen Informatics"/>
        </authorList>
    </citation>
    <scope>NUCLEOTIDE SEQUENCE [LARGE SCALE GENOMIC DNA]</scope>
    <source>
        <strain evidence="5 6">MHpl1</strain>
    </source>
</reference>
<evidence type="ECO:0000313" key="7">
    <source>
        <dbReference type="WBParaSite" id="HPLM_0000896301-mRNA-1"/>
    </source>
</evidence>
<dbReference type="PROSITE" id="PS00383">
    <property type="entry name" value="TYR_PHOSPHATASE_1"/>
    <property type="match status" value="1"/>
</dbReference>
<dbReference type="PANTHER" id="PTHR23339">
    <property type="entry name" value="TYROSINE SPECIFIC PROTEIN PHOSPHATASE AND DUAL SPECIFICITY PROTEIN PHOSPHATASE"/>
    <property type="match status" value="1"/>
</dbReference>
<dbReference type="FunFam" id="3.90.190.10:FF:000157">
    <property type="entry name" value="Protein-tyrosine phosphatase"/>
    <property type="match status" value="1"/>
</dbReference>
<dbReference type="WBParaSite" id="HPLM_0000896301-mRNA-1">
    <property type="protein sequence ID" value="HPLM_0000896301-mRNA-1"/>
    <property type="gene ID" value="HPLM_0000896301"/>
</dbReference>
<protein>
    <submittedName>
        <fullName evidence="7">TYR_PHOSPHATASE_2 domain-containing protein</fullName>
    </submittedName>
</protein>
<dbReference type="InterPro" id="IPR020422">
    <property type="entry name" value="TYR_PHOSPHATASE_DUAL_dom"/>
</dbReference>
<dbReference type="PROSITE" id="PS50054">
    <property type="entry name" value="TYR_PHOSPHATASE_DUAL"/>
    <property type="match status" value="1"/>
</dbReference>
<gene>
    <name evidence="5" type="ORF">HPLM_LOCUS8955</name>
</gene>
<dbReference type="SMART" id="SM00404">
    <property type="entry name" value="PTPc_motif"/>
    <property type="match status" value="1"/>
</dbReference>
<evidence type="ECO:0000256" key="2">
    <source>
        <dbReference type="ARBA" id="ARBA00022912"/>
    </source>
</evidence>
<feature type="domain" description="Tyrosine specific protein phosphatases" evidence="4">
    <location>
        <begin position="144"/>
        <end position="211"/>
    </location>
</feature>
<dbReference type="OrthoDB" id="542013at2759"/>
<accession>A0A0N4WEA8</accession>
<keyword evidence="2" id="KW-0904">Protein phosphatase</keyword>
<dbReference type="InterPro" id="IPR016130">
    <property type="entry name" value="Tyr_Pase_AS"/>
</dbReference>
<dbReference type="Proteomes" id="UP000268014">
    <property type="component" value="Unassembled WGS sequence"/>
</dbReference>
<dbReference type="InterPro" id="IPR029021">
    <property type="entry name" value="Prot-tyrosine_phosphatase-like"/>
</dbReference>
<keyword evidence="6" id="KW-1185">Reference proteome</keyword>
<dbReference type="PROSITE" id="PS50056">
    <property type="entry name" value="TYR_PHOSPHATASE_2"/>
    <property type="match status" value="1"/>
</dbReference>
<dbReference type="SMART" id="SM00195">
    <property type="entry name" value="DSPc"/>
    <property type="match status" value="1"/>
</dbReference>
<name>A0A0N4WEA8_HAEPC</name>
<dbReference type="InterPro" id="IPR050561">
    <property type="entry name" value="PTP"/>
</dbReference>
<dbReference type="Gene3D" id="3.90.190.10">
    <property type="entry name" value="Protein tyrosine phosphatase superfamily"/>
    <property type="match status" value="1"/>
</dbReference>
<keyword evidence="1" id="KW-0378">Hydrolase</keyword>
<evidence type="ECO:0000259" key="4">
    <source>
        <dbReference type="PROSITE" id="PS50056"/>
    </source>
</evidence>
<reference evidence="7" key="1">
    <citation type="submission" date="2017-02" db="UniProtKB">
        <authorList>
            <consortium name="WormBaseParasite"/>
        </authorList>
    </citation>
    <scope>IDENTIFICATION</scope>
</reference>
<evidence type="ECO:0000313" key="6">
    <source>
        <dbReference type="Proteomes" id="UP000268014"/>
    </source>
</evidence>